<keyword evidence="2" id="KW-1185">Reference proteome</keyword>
<name>A0AA37GWD6_9PEZI</name>
<dbReference type="Proteomes" id="UP001055172">
    <property type="component" value="Unassembled WGS sequence"/>
</dbReference>
<accession>A0AA37GWD6</accession>
<dbReference type="InterPro" id="IPR052030">
    <property type="entry name" value="Peptidase_M20/M20A_hydrolases"/>
</dbReference>
<evidence type="ECO:0000313" key="1">
    <source>
        <dbReference type="EMBL" id="GJC88550.1"/>
    </source>
</evidence>
<evidence type="ECO:0000313" key="2">
    <source>
        <dbReference type="Proteomes" id="UP001055172"/>
    </source>
</evidence>
<organism evidence="1 2">
    <name type="scientific">Colletotrichum liriopes</name>
    <dbReference type="NCBI Taxonomy" id="708192"/>
    <lineage>
        <taxon>Eukaryota</taxon>
        <taxon>Fungi</taxon>
        <taxon>Dikarya</taxon>
        <taxon>Ascomycota</taxon>
        <taxon>Pezizomycotina</taxon>
        <taxon>Sordariomycetes</taxon>
        <taxon>Hypocreomycetidae</taxon>
        <taxon>Glomerellales</taxon>
        <taxon>Glomerellaceae</taxon>
        <taxon>Colletotrichum</taxon>
        <taxon>Colletotrichum spaethianum species complex</taxon>
    </lineage>
</organism>
<dbReference type="AlphaFoldDB" id="A0AA37GWD6"/>
<proteinExistence type="predicted"/>
<sequence>MSVLSPKIDDVRNTIEEHIQTLTDQLYTLNKQLHDEPEIAFQEFKAQKCISEFLESQGHSVERGPYKLPTSFESRYGSKGRCVNFNAEYDALPELGHACGHNLIAIASIAAYLALTHTLGKYCVDGRAQLLGTPAEEDGGGKILLLNANAYKNVDISLMM</sequence>
<dbReference type="Gene3D" id="3.40.630.10">
    <property type="entry name" value="Zn peptidases"/>
    <property type="match status" value="1"/>
</dbReference>
<dbReference type="GO" id="GO:0016805">
    <property type="term" value="F:dipeptidase activity"/>
    <property type="evidence" value="ECO:0007669"/>
    <property type="project" value="TreeGrafter"/>
</dbReference>
<dbReference type="PANTHER" id="PTHR30575:SF0">
    <property type="entry name" value="XAA-ARG DIPEPTIDASE"/>
    <property type="match status" value="1"/>
</dbReference>
<gene>
    <name evidence="1" type="ORF">ColLi_11388</name>
</gene>
<dbReference type="EMBL" id="BPPX01000033">
    <property type="protein sequence ID" value="GJC88550.1"/>
    <property type="molecule type" value="Genomic_DNA"/>
</dbReference>
<dbReference type="PANTHER" id="PTHR30575">
    <property type="entry name" value="PEPTIDASE M20"/>
    <property type="match status" value="1"/>
</dbReference>
<reference evidence="1 2" key="1">
    <citation type="submission" date="2021-07" db="EMBL/GenBank/DDBJ databases">
        <title>Genome data of Colletotrichum spaethianum.</title>
        <authorList>
            <person name="Utami Y.D."/>
            <person name="Hiruma K."/>
        </authorList>
    </citation>
    <scope>NUCLEOTIDE SEQUENCE [LARGE SCALE GENOMIC DNA]</scope>
    <source>
        <strain evidence="1 2">MAFF 242679</strain>
    </source>
</reference>
<dbReference type="SUPFAM" id="SSF53187">
    <property type="entry name" value="Zn-dependent exopeptidases"/>
    <property type="match status" value="1"/>
</dbReference>
<protein>
    <submittedName>
        <fullName evidence="1">Peptidase M20 domain-containing protein 2</fullName>
    </submittedName>
</protein>
<comment type="caution">
    <text evidence="1">The sequence shown here is derived from an EMBL/GenBank/DDBJ whole genome shotgun (WGS) entry which is preliminary data.</text>
</comment>